<dbReference type="OrthoDB" id="9769991at2"/>
<keyword evidence="2" id="KW-0808">Transferase</keyword>
<evidence type="ECO:0000313" key="7">
    <source>
        <dbReference type="EMBL" id="SOD59786.1"/>
    </source>
</evidence>
<feature type="transmembrane region" description="Helical" evidence="3">
    <location>
        <begin position="951"/>
        <end position="969"/>
    </location>
</feature>
<feature type="transmembrane region" description="Helical" evidence="3">
    <location>
        <begin position="442"/>
        <end position="466"/>
    </location>
</feature>
<dbReference type="InterPro" id="IPR010383">
    <property type="entry name" value="Glyco_hydrolase_94_b-supersand"/>
</dbReference>
<dbReference type="Pfam" id="PF10091">
    <property type="entry name" value="Glycoamylase"/>
    <property type="match status" value="1"/>
</dbReference>
<reference evidence="8" key="1">
    <citation type="submission" date="2017-09" db="EMBL/GenBank/DDBJ databases">
        <authorList>
            <person name="Varghese N."/>
            <person name="Submissions S."/>
        </authorList>
    </citation>
    <scope>NUCLEOTIDE SEQUENCE [LARGE SCALE GENOMIC DNA]</scope>
    <source>
        <strain evidence="8">JKS000234</strain>
    </source>
</reference>
<evidence type="ECO:0000259" key="6">
    <source>
        <dbReference type="Pfam" id="PF17167"/>
    </source>
</evidence>
<evidence type="ECO:0000259" key="4">
    <source>
        <dbReference type="Pfam" id="PF06165"/>
    </source>
</evidence>
<keyword evidence="3" id="KW-0472">Membrane</keyword>
<dbReference type="InterPro" id="IPR052047">
    <property type="entry name" value="GH94_Enzymes"/>
</dbReference>
<dbReference type="GO" id="GO:0030246">
    <property type="term" value="F:carbohydrate binding"/>
    <property type="evidence" value="ECO:0007669"/>
    <property type="project" value="InterPro"/>
</dbReference>
<dbReference type="SMART" id="SM01068">
    <property type="entry name" value="CBM_X"/>
    <property type="match status" value="2"/>
</dbReference>
<dbReference type="CDD" id="cd11756">
    <property type="entry name" value="GH94N_ChvB_NdvB_1_like"/>
    <property type="match status" value="1"/>
</dbReference>
<dbReference type="InterPro" id="IPR037018">
    <property type="entry name" value="GH65_N"/>
</dbReference>
<feature type="domain" description="Glycoamylase-like" evidence="5">
    <location>
        <begin position="1350"/>
        <end position="1522"/>
    </location>
</feature>
<name>A0A286DMC5_9GAMM</name>
<evidence type="ECO:0000256" key="2">
    <source>
        <dbReference type="ARBA" id="ARBA00022679"/>
    </source>
</evidence>
<dbReference type="Gene3D" id="1.50.10.10">
    <property type="match status" value="1"/>
</dbReference>
<dbReference type="RefSeq" id="WP_097097899.1">
    <property type="nucleotide sequence ID" value="NZ_OCMY01000002.1"/>
</dbReference>
<dbReference type="SUPFAM" id="SSF48208">
    <property type="entry name" value="Six-hairpin glycosidases"/>
    <property type="match status" value="1"/>
</dbReference>
<dbReference type="EMBL" id="OCMY01000002">
    <property type="protein sequence ID" value="SOD59786.1"/>
    <property type="molecule type" value="Genomic_DNA"/>
</dbReference>
<dbReference type="GO" id="GO:0005975">
    <property type="term" value="P:carbohydrate metabolic process"/>
    <property type="evidence" value="ECO:0007669"/>
    <property type="project" value="InterPro"/>
</dbReference>
<accession>A0A286DMC5</accession>
<dbReference type="GO" id="GO:0016757">
    <property type="term" value="F:glycosyltransferase activity"/>
    <property type="evidence" value="ECO:0007669"/>
    <property type="project" value="UniProtKB-KW"/>
</dbReference>
<dbReference type="InterPro" id="IPR033432">
    <property type="entry name" value="GH94_catalytic"/>
</dbReference>
<dbReference type="Pfam" id="PF17167">
    <property type="entry name" value="Glyco_hydro_94"/>
    <property type="match status" value="1"/>
</dbReference>
<dbReference type="PANTHER" id="PTHR37469">
    <property type="entry name" value="CELLOBIONIC ACID PHOSPHORYLASE-RELATED"/>
    <property type="match status" value="1"/>
</dbReference>
<dbReference type="InterPro" id="IPR019282">
    <property type="entry name" value="Glycoamylase-like_cons_dom"/>
</dbReference>
<sequence>MKNKIPTGSILNSSVLPEMTGSSVEFLHESGIYQANRPDVFSEQQMDIYGERLAKTHHLSSAKRSYKLLQRLKENEQALIKSAEILSAGDERNLTPAGEWLLDNFYIIEEQIRMVRHLLPAKFGQGLPVLTEPAHYLRIQAIADEMISHSDGRLESSVLSTFIHAYQRVTPLLMGELWALPAMLRFALIDNLARIAVGVANIHQERGQAEEWINEIIHHSAKDASKVIQVIARMADKNDQLSGAFVAELARKLNGQNHSLALTWVEQHLLNTGRNTADVIEQFNRHLSLSQLSVSNSISGLRQLGEINWQDLVESLSLVEQVLAQDPSGIYSQMHFDSRDQYRHVIEELARQSQFDELSVANQVLALSRQTGLPIRQQHIGYFLLDKGRTTLEQQLQPRSSLLSQARHHLSQTPLLSWLGSLTLLTTAFTAETLLITRHANMSSLVWLLLLPAVIVISSQLAMQLLSEVTTRTRHPVPLPRLNFEAAVPDKDRTLVVIPCLISSQKGIDTLLRSLETSYLGNALANITFALLADFTDSKAEHQANDDEIIGYAVLKIEALNRRYSSKTQNDVLFSLLHRNRVHNPSQGVWMGYERKRGKLHALNRWLQGEEEMFNVTVGATHAQMRQVKYVITLDSDTILPRETAHKLIGIMAHPLNAPVFDDRLNRVVEGYAILQPRLAEEIPPFGQGIYARLSSSVPGNDAYSSMSSDIYQDLFGEGSFVGKGIYDVAAFTRATRNTCPENLVLSHDLLEGCYARSGVVSNVVLYEHYPDNYLSDVARRFRWVRGDWQLLNWLRLRVRLADGSHQANPLSALSRWKLFDNLRRSVVAPALLMLIFLTFTYVANPIFWLGCIVLYLLLPGLLALGIEGMRKSKKRAWQHHLYILSADALTRLSRAALLLAALPHESYWSLKAIVVTLWRLNVTGQFLHEWKSVAAGHAGQAPGLGHFYRAMWINPIAGVALSLLTGLINPMLLPMAMPIALLWAAAPGLLWHLSKPAAPRQKRLSFEQQQFLRQTARHTWAWFDDFVTAEHHHLPPDNFQEVLQPTVAHRTSPTNIGLSLLANLTAWDFGYVTQKQVINRTLATLDSLDRMEHFRGHLYNWYDTYTLQPLHPRYISTVDSGNLAAHLITLQSGLAQWKHQPLLALPVIMAGLQDTFLLAEKQMGAERNHHWEALTAEFAGLQQAQPAAIAERTSALIGLSERVLAEIVFPQQQVKWFELFIRQLIEFQEEWTLFFSWLTPQHTLPKELPSLLWLVELHVHYPDLPLNQSEPVIWAARERMATLLELEGRLENHAKMDFRFLYLPATSLLSVGYNLDSGLMDKGAYDLFPSEVRLTHYFAISANQLPVKSWFVLGRLFTQLANKPAVMSWSGSMFEYLMPHLVMPVYPDTLLEKMALAAVRQQIASGEAAHIPWGVSESAYAAFDDSQNYQYKAFGTPELGLKRGLGDDHVVAPYATLLALMVLPHPATENLMKLKKMGACGKYGFYEALDFTAHRLARGQQFVAVKTYMAHHQAMGFLAISHLLFDAPMVTRFMSTARFQSSYLLLQERVPDDIELYTPRRQFAEVVDKAPRSDLARLREFSGSAGHLPQLQLLSNANYHVLVTQSGAGYSLWKGLSLTRWRADGTCNQHGIFCYIRDRQTGEVISPTFQPTCNEEPQYIARFSDAAAEFEARNETLSTHTHIVVSPEDDVEIRRVILTNHSRQPRDIDITSYAEVVLAPAASDMAHPAFSNLFVQTEIVAELEAILTHRRPREEKTEPVWMFHALLIHGASERATSFETDRAQFIGRGNSAANPQALAPDGVLSGSAGAVLDPLLSIRQKIQLKPGKSITLDLIYGVTSQRAACLALLEKYRNNVYANRVFEMASSHSQVALRQLNITAEDASLYNQLASAVIFASPEMRGDSKYLQQNRLGQASLWRHSLSGDLPIVLVRIENGTQLSLVSNLIKAHQYWRQKGLVTDLVIINGEHGGYQQLLQNQLLTMMASAETQQLVDKPGGVFIRQSEHLASEDITLLISVAAVVLEGRNGSLADQLTVLLKPQPTPASAHFLPHKHSAPAAVLPPSSAALQMFNGTGGYTAEGNEYHIHLPEHHQTPAPWCNVLANKQFGSVVSESGQAYTWYENAHEYRLTPWQNDPVSDTSGEAFYLRDEENGDVWSPLPLPMRGKGAYVTQHGMGYSRFVHQERGISSSVTTFVAREEAAKITLVTLSNLSGRTRYMSITGYVEWVLGELMSQSAPHVQTSSAMVEAGSAILAINRYNSAGAARTTFFAASGNQITFSGNRLECLGRNGSMRKPAMMQARGLSGNTGAGYDPCATLQTLTTLIDGDTRTFVFVLGAAEDTDAALTLMQRFLPLEAAEAELEQVKNQWQDVLNKIEVQTPDRAVNLLANRWLLYQTLASRLLARSGYYQSGGAFGFRDQLQDTLALTHAAPQLLREQLQLCASRQFLEGDVQHWWHPPTGRGVRTRCSDDYLWLPYALCHYVTATDDLTLLEQQVPYLEAALLLPEQESVYSLPGVSQIHENLWEHALRAIKHALTFGEHGLPLIGSGDWNDGMSAVGIAGRGESVWLGFFLYNVLTRFAALSHRLGKTDAATLCLSQADSLKTALNNVAWDGEWFLRGYFDSGETLGSHLNSECRIDAIAQSWSVLSGAGDPDKCESAMQALHQQLVDNDNGLIKLLTPPFNGEGPNPGYIRGYLPGTRENGGQYTHAALWAIMAFAEMGHVDRAWSLLALVNPINHSLTPADVETYKVEPYVMAADVYSAENHEGRGGWTWYTGSAGWAYQLIIESLLGIIRHGKQLQLRPRLPTAWPGAKVTYREGEATYEIDIVRAEGAHQMWLDGELCAGDEITLCDDARHHHVIIHLTPSLPCQGVSSIDS</sequence>
<dbReference type="InterPro" id="IPR012341">
    <property type="entry name" value="6hp_glycosidase-like_sf"/>
</dbReference>
<dbReference type="InterPro" id="IPR037824">
    <property type="entry name" value="GH94N_2_NdvB"/>
</dbReference>
<keyword evidence="3" id="KW-0812">Transmembrane</keyword>
<feature type="transmembrane region" description="Helical" evidence="3">
    <location>
        <begin position="848"/>
        <end position="870"/>
    </location>
</feature>
<keyword evidence="8" id="KW-1185">Reference proteome</keyword>
<feature type="domain" description="Glycosyl hydrolase 94 catalytic" evidence="6">
    <location>
        <begin position="2368"/>
        <end position="2791"/>
    </location>
</feature>
<dbReference type="Proteomes" id="UP000219271">
    <property type="component" value="Unassembled WGS sequence"/>
</dbReference>
<dbReference type="Pfam" id="PF06165">
    <property type="entry name" value="GH94_b-supersand"/>
    <property type="match status" value="2"/>
</dbReference>
<evidence type="ECO:0000256" key="1">
    <source>
        <dbReference type="ARBA" id="ARBA00022676"/>
    </source>
</evidence>
<dbReference type="InterPro" id="IPR037820">
    <property type="entry name" value="GH94N_NdvB"/>
</dbReference>
<proteinExistence type="predicted"/>
<protein>
    <submittedName>
        <fullName evidence="7">Cellobiose phosphorylase</fullName>
    </submittedName>
</protein>
<feature type="domain" description="Glycosyl hydrolase 94 supersandwich" evidence="4">
    <location>
        <begin position="1581"/>
        <end position="1855"/>
    </location>
</feature>
<organism evidence="7 8">
    <name type="scientific">Candidatus Pantoea floridensis</name>
    <dbReference type="NCBI Taxonomy" id="1938870"/>
    <lineage>
        <taxon>Bacteria</taxon>
        <taxon>Pseudomonadati</taxon>
        <taxon>Pseudomonadota</taxon>
        <taxon>Gammaproteobacteria</taxon>
        <taxon>Enterobacterales</taxon>
        <taxon>Erwiniaceae</taxon>
        <taxon>Pantoea</taxon>
    </lineage>
</organism>
<dbReference type="InterPro" id="IPR008928">
    <property type="entry name" value="6-hairpin_glycosidase_sf"/>
</dbReference>
<dbReference type="Gene3D" id="2.60.420.10">
    <property type="entry name" value="Maltose phosphorylase, domain 3"/>
    <property type="match status" value="1"/>
</dbReference>
<keyword evidence="1" id="KW-0328">Glycosyltransferase</keyword>
<evidence type="ECO:0000259" key="5">
    <source>
        <dbReference type="Pfam" id="PF10091"/>
    </source>
</evidence>
<dbReference type="SUPFAM" id="SSF74650">
    <property type="entry name" value="Galactose mutarotase-like"/>
    <property type="match status" value="2"/>
</dbReference>
<dbReference type="PANTHER" id="PTHR37469:SF2">
    <property type="entry name" value="CELLOBIONIC ACID PHOSPHORYLASE"/>
    <property type="match status" value="1"/>
</dbReference>
<feature type="transmembrane region" description="Helical" evidence="3">
    <location>
        <begin position="823"/>
        <end position="842"/>
    </location>
</feature>
<dbReference type="InterPro" id="IPR011013">
    <property type="entry name" value="Gal_mutarotase_sf_dom"/>
</dbReference>
<dbReference type="Gene3D" id="2.70.98.40">
    <property type="entry name" value="Glycoside hydrolase, family 65, N-terminal domain"/>
    <property type="match status" value="2"/>
</dbReference>
<gene>
    <name evidence="7" type="ORF">SAMN06273570_4433</name>
</gene>
<evidence type="ECO:0000256" key="3">
    <source>
        <dbReference type="SAM" id="Phobius"/>
    </source>
</evidence>
<evidence type="ECO:0000313" key="8">
    <source>
        <dbReference type="Proteomes" id="UP000219271"/>
    </source>
</evidence>
<dbReference type="CDD" id="cd11753">
    <property type="entry name" value="GH94N_ChvB_NdvB_2_like"/>
    <property type="match status" value="1"/>
</dbReference>
<dbReference type="Gene3D" id="1.50.10.140">
    <property type="match status" value="2"/>
</dbReference>
<feature type="domain" description="Glycosyl hydrolase 94 supersandwich" evidence="4">
    <location>
        <begin position="2082"/>
        <end position="2351"/>
    </location>
</feature>
<keyword evidence="3" id="KW-1133">Transmembrane helix</keyword>